<evidence type="ECO:0000256" key="7">
    <source>
        <dbReference type="ARBA" id="ARBA00023033"/>
    </source>
</evidence>
<dbReference type="Proteomes" id="UP000186040">
    <property type="component" value="Unassembled WGS sequence"/>
</dbReference>
<comment type="similarity">
    <text evidence="2">Belongs to the FAD-binding monooxygenase family.</text>
</comment>
<evidence type="ECO:0000256" key="5">
    <source>
        <dbReference type="ARBA" id="ARBA00022857"/>
    </source>
</evidence>
<dbReference type="InterPro" id="IPR051820">
    <property type="entry name" value="FAD-binding_MO"/>
</dbReference>
<keyword evidence="3" id="KW-0285">Flavoprotein</keyword>
<keyword evidence="6" id="KW-0560">Oxidoreductase</keyword>
<keyword evidence="9" id="KW-1185">Reference proteome</keyword>
<name>A0A1Q9LPP6_9PSEU</name>
<dbReference type="GO" id="GO:0050660">
    <property type="term" value="F:flavin adenine dinucleotide binding"/>
    <property type="evidence" value="ECO:0007669"/>
    <property type="project" value="InterPro"/>
</dbReference>
<evidence type="ECO:0000256" key="1">
    <source>
        <dbReference type="ARBA" id="ARBA00001974"/>
    </source>
</evidence>
<evidence type="ECO:0000313" key="8">
    <source>
        <dbReference type="EMBL" id="OLR94000.1"/>
    </source>
</evidence>
<dbReference type="GO" id="GO:0050661">
    <property type="term" value="F:NADP binding"/>
    <property type="evidence" value="ECO:0007669"/>
    <property type="project" value="InterPro"/>
</dbReference>
<gene>
    <name evidence="8" type="ORF">BJP25_13565</name>
</gene>
<evidence type="ECO:0000313" key="9">
    <source>
        <dbReference type="Proteomes" id="UP000186040"/>
    </source>
</evidence>
<dbReference type="Pfam" id="PF00743">
    <property type="entry name" value="FMO-like"/>
    <property type="match status" value="1"/>
</dbReference>
<comment type="caution">
    <text evidence="8">The sequence shown here is derived from an EMBL/GenBank/DDBJ whole genome shotgun (WGS) entry which is preliminary data.</text>
</comment>
<dbReference type="AlphaFoldDB" id="A0A1Q9LPP6"/>
<comment type="cofactor">
    <cofactor evidence="1">
        <name>FAD</name>
        <dbReference type="ChEBI" id="CHEBI:57692"/>
    </cofactor>
</comment>
<evidence type="ECO:0000256" key="4">
    <source>
        <dbReference type="ARBA" id="ARBA00022827"/>
    </source>
</evidence>
<keyword evidence="5" id="KW-0521">NADP</keyword>
<dbReference type="OrthoDB" id="5168853at2"/>
<keyword evidence="7 8" id="KW-0503">Monooxygenase</keyword>
<dbReference type="Pfam" id="PF13450">
    <property type="entry name" value="NAD_binding_8"/>
    <property type="match status" value="1"/>
</dbReference>
<dbReference type="STRING" id="1193682.BJP25_13565"/>
<evidence type="ECO:0000256" key="3">
    <source>
        <dbReference type="ARBA" id="ARBA00022630"/>
    </source>
</evidence>
<dbReference type="Gene3D" id="3.50.50.60">
    <property type="entry name" value="FAD/NAD(P)-binding domain"/>
    <property type="match status" value="3"/>
</dbReference>
<keyword evidence="4" id="KW-0274">FAD</keyword>
<dbReference type="FunFam" id="3.50.50.60:FF:000228">
    <property type="entry name" value="FAD-containing monooxygenase EthA"/>
    <property type="match status" value="1"/>
</dbReference>
<evidence type="ECO:0000256" key="6">
    <source>
        <dbReference type="ARBA" id="ARBA00023002"/>
    </source>
</evidence>
<dbReference type="PANTHER" id="PTHR43872:SF1">
    <property type="entry name" value="MONOOXYGENASE, PUTATIVE (AFU_ORTHOLOGUE AFUA_8G02570)-RELATED"/>
    <property type="match status" value="1"/>
</dbReference>
<organism evidence="8 9">
    <name type="scientific">Actinokineospora bangkokensis</name>
    <dbReference type="NCBI Taxonomy" id="1193682"/>
    <lineage>
        <taxon>Bacteria</taxon>
        <taxon>Bacillati</taxon>
        <taxon>Actinomycetota</taxon>
        <taxon>Actinomycetes</taxon>
        <taxon>Pseudonocardiales</taxon>
        <taxon>Pseudonocardiaceae</taxon>
        <taxon>Actinokineospora</taxon>
    </lineage>
</organism>
<evidence type="ECO:0000256" key="2">
    <source>
        <dbReference type="ARBA" id="ARBA00010139"/>
    </source>
</evidence>
<reference evidence="8 9" key="1">
    <citation type="submission" date="2016-10" db="EMBL/GenBank/DDBJ databases">
        <title>The Draft Genome Sequence of Actinokineospora bangkokensis 44EHWT reveals the biosynthetic pathway of antifungal compounds Thailandins with unusual extender unit butylmalonyl-CoA.</title>
        <authorList>
            <person name="Greule A."/>
            <person name="Intra B."/>
            <person name="Flemming S."/>
            <person name="Rommel M.G."/>
            <person name="Panbangred W."/>
            <person name="Bechthold A."/>
        </authorList>
    </citation>
    <scope>NUCLEOTIDE SEQUENCE [LARGE SCALE GENOMIC DNA]</scope>
    <source>
        <strain evidence="8 9">44EHW</strain>
    </source>
</reference>
<dbReference type="GO" id="GO:0004499">
    <property type="term" value="F:N,N-dimethylaniline monooxygenase activity"/>
    <property type="evidence" value="ECO:0007669"/>
    <property type="project" value="InterPro"/>
</dbReference>
<dbReference type="RefSeq" id="WP_075974209.1">
    <property type="nucleotide sequence ID" value="NZ_MKQR01000008.1"/>
</dbReference>
<accession>A0A1Q9LPP6</accession>
<dbReference type="InterPro" id="IPR036188">
    <property type="entry name" value="FAD/NAD-bd_sf"/>
</dbReference>
<dbReference type="InterPro" id="IPR020946">
    <property type="entry name" value="Flavin_mOase-like"/>
</dbReference>
<dbReference type="PANTHER" id="PTHR43872">
    <property type="entry name" value="MONOOXYGENASE, PUTATIVE (AFU_ORTHOLOGUE AFUA_8G02570)-RELATED"/>
    <property type="match status" value="1"/>
</dbReference>
<dbReference type="SUPFAM" id="SSF51905">
    <property type="entry name" value="FAD/NAD(P)-binding domain"/>
    <property type="match status" value="1"/>
</dbReference>
<proteinExistence type="inferred from homology"/>
<protein>
    <submittedName>
        <fullName evidence="8">FAD-containing monooxygenase EthA</fullName>
    </submittedName>
</protein>
<sequence length="483" mass="53410">MAAEHVDVLIVGAGLSGVGVASHLRRRLPGKTFTILEARGALGGTWDLFRYPGVRSDSDMFTLGYAHKPWTRPKSISDGAAIRDYIAETAREEGITERIRFHHRVVSAEWSTPDARWTVTAERSDTGEVAVFTCSFLLACTGYYRYEHGYTPEFPGIERFGGTVVHPQLWPEDLDYTGKKVVVIGSGATAVTLVPSMAGTAEHVTMLQRSPSYVLTLGARDPIADALRKWLPARVAYPVIRWKNVLTATLFYQLSRRRPELVKDLLRKDAVRRLPAGYEVDKHFKPKYDPWDQRVCFVPDGDLFRALRKGTASIATDRIATFTETGIELESGATLDADVVVTATGLDVLMLGGMALSVDGEKVDPADHVAYKGMMLGGVPNAALAIGYTNASWTLKVDLTAQYVCRLLAHMDAEGLRVVTPKEPDASVERVPFLDLQAGYVKRAESRLPAQAARAPWRLRQNYPADVRTLRYGPVDDEVEFSR</sequence>
<dbReference type="EMBL" id="MKQR01000008">
    <property type="protein sequence ID" value="OLR94000.1"/>
    <property type="molecule type" value="Genomic_DNA"/>
</dbReference>